<evidence type="ECO:0000313" key="3">
    <source>
        <dbReference type="EMBL" id="TKS56316.1"/>
    </source>
</evidence>
<name>A0A4U5TQJ9_9FLAO</name>
<feature type="domain" description="DUF2231" evidence="2">
    <location>
        <begin position="10"/>
        <end position="147"/>
    </location>
</feature>
<feature type="transmembrane region" description="Helical" evidence="1">
    <location>
        <begin position="15"/>
        <end position="34"/>
    </location>
</feature>
<keyword evidence="1" id="KW-0812">Transmembrane</keyword>
<comment type="caution">
    <text evidence="3">The sequence shown here is derived from an EMBL/GenBank/DDBJ whole genome shotgun (WGS) entry which is preliminary data.</text>
</comment>
<feature type="transmembrane region" description="Helical" evidence="1">
    <location>
        <begin position="114"/>
        <end position="133"/>
    </location>
</feature>
<evidence type="ECO:0000256" key="1">
    <source>
        <dbReference type="SAM" id="Phobius"/>
    </source>
</evidence>
<gene>
    <name evidence="3" type="ORF">FCN74_04530</name>
</gene>
<dbReference type="AlphaFoldDB" id="A0A4U5TQJ9"/>
<dbReference type="OrthoDB" id="5298381at2"/>
<feature type="transmembrane region" description="Helical" evidence="1">
    <location>
        <begin position="41"/>
        <end position="61"/>
    </location>
</feature>
<evidence type="ECO:0000259" key="2">
    <source>
        <dbReference type="Pfam" id="PF09990"/>
    </source>
</evidence>
<keyword evidence="4" id="KW-1185">Reference proteome</keyword>
<dbReference type="RefSeq" id="WP_138931418.1">
    <property type="nucleotide sequence ID" value="NZ_SWMU01000002.1"/>
</dbReference>
<evidence type="ECO:0000313" key="4">
    <source>
        <dbReference type="Proteomes" id="UP000306552"/>
    </source>
</evidence>
<keyword evidence="1" id="KW-1133">Transmembrane helix</keyword>
<proteinExistence type="predicted"/>
<reference evidence="3 4" key="1">
    <citation type="submission" date="2019-04" db="EMBL/GenBank/DDBJ databases">
        <title>Psychroflexus halotolerans sp. nov., isolated from a marine solar saltern.</title>
        <authorList>
            <person name="Feng X."/>
        </authorList>
    </citation>
    <scope>NUCLEOTIDE SEQUENCE [LARGE SCALE GENOMIC DNA]</scope>
    <source>
        <strain evidence="3 4">WDS2C27</strain>
    </source>
</reference>
<dbReference type="EMBL" id="SWMU01000002">
    <property type="protein sequence ID" value="TKS56316.1"/>
    <property type="molecule type" value="Genomic_DNA"/>
</dbReference>
<protein>
    <recommendedName>
        <fullName evidence="2">DUF2231 domain-containing protein</fullName>
    </recommendedName>
</protein>
<dbReference type="Proteomes" id="UP000306552">
    <property type="component" value="Unassembled WGS sequence"/>
</dbReference>
<sequence>MQIFFDIQTWHPLTVHFPIAFLSLSTLLSFYLVFKYKKTLAQFNLSILFLGVICAIVSLYTGDIEDGKVSRTLCDPTILKDHENYAYYTVYAFLGCTVLWSIKLFTSVIKIKKAFMVLILILNFAGLAGLIYVGHLGASLVYEQAAGINIPSEDCLNL</sequence>
<keyword evidence="1" id="KW-0472">Membrane</keyword>
<feature type="transmembrane region" description="Helical" evidence="1">
    <location>
        <begin position="85"/>
        <end position="102"/>
    </location>
</feature>
<dbReference type="InterPro" id="IPR019251">
    <property type="entry name" value="DUF2231_TM"/>
</dbReference>
<dbReference type="Pfam" id="PF09990">
    <property type="entry name" value="DUF2231"/>
    <property type="match status" value="1"/>
</dbReference>
<organism evidence="3 4">
    <name type="scientific">Mesohalobacter halotolerans</name>
    <dbReference type="NCBI Taxonomy" id="1883405"/>
    <lineage>
        <taxon>Bacteria</taxon>
        <taxon>Pseudomonadati</taxon>
        <taxon>Bacteroidota</taxon>
        <taxon>Flavobacteriia</taxon>
        <taxon>Flavobacteriales</taxon>
        <taxon>Flavobacteriaceae</taxon>
        <taxon>Mesohalobacter</taxon>
    </lineage>
</organism>
<accession>A0A4U5TQJ9</accession>